<accession>A0A0U1KSK7</accession>
<dbReference type="Proteomes" id="UP000049855">
    <property type="component" value="Unassembled WGS sequence"/>
</dbReference>
<evidence type="ECO:0008006" key="3">
    <source>
        <dbReference type="Google" id="ProtNLM"/>
    </source>
</evidence>
<protein>
    <recommendedName>
        <fullName evidence="3">DUF2993 domain-containing protein</fullName>
    </recommendedName>
</protein>
<dbReference type="AlphaFoldDB" id="A0A0U1KSK7"/>
<gene>
    <name evidence="1" type="ORF">SpAn4DRAFT_1375</name>
</gene>
<proteinExistence type="predicted"/>
<sequence>MKRFTTIVLFLVMVIAAVEVVLPKVVSDAAAQGLRDLTGSKQATARVDKIPALFMLDGNFDRVTADVSEVKTEKITVRNMHISLRDVKVDMQSLLTSRKLVLEQVKDAELTATIGQEELAAFLNNSVKGVKNAVVTITPEKIQVTSALTVGGFARVDVRLEGRIVSDRENRRISFVAERFWLNNTPVGNIGGSLLTEVPLMDLKKMPFNVNVRDVVMEQGQVIIYTDNRI</sequence>
<evidence type="ECO:0000313" key="1">
    <source>
        <dbReference type="EMBL" id="CQR70406.1"/>
    </source>
</evidence>
<dbReference type="EMBL" id="CTRP01000003">
    <property type="protein sequence ID" value="CQR70406.1"/>
    <property type="molecule type" value="Genomic_DNA"/>
</dbReference>
<name>A0A0U1KSK7_9FIRM</name>
<keyword evidence="2" id="KW-1185">Reference proteome</keyword>
<evidence type="ECO:0000313" key="2">
    <source>
        <dbReference type="Proteomes" id="UP000049855"/>
    </source>
</evidence>
<dbReference type="Pfam" id="PF11209">
    <property type="entry name" value="LmeA"/>
    <property type="match status" value="1"/>
</dbReference>
<organism evidence="1 2">
    <name type="scientific">Sporomusa ovata</name>
    <dbReference type="NCBI Taxonomy" id="2378"/>
    <lineage>
        <taxon>Bacteria</taxon>
        <taxon>Bacillati</taxon>
        <taxon>Bacillota</taxon>
        <taxon>Negativicutes</taxon>
        <taxon>Selenomonadales</taxon>
        <taxon>Sporomusaceae</taxon>
        <taxon>Sporomusa</taxon>
    </lineage>
</organism>
<reference evidence="2" key="1">
    <citation type="submission" date="2015-03" db="EMBL/GenBank/DDBJ databases">
        <authorList>
            <person name="Nijsse Bart"/>
        </authorList>
    </citation>
    <scope>NUCLEOTIDE SEQUENCE [LARGE SCALE GENOMIC DNA]</scope>
</reference>
<dbReference type="RefSeq" id="WP_021169144.1">
    <property type="nucleotide sequence ID" value="NZ_CTRP01000003.1"/>
</dbReference>
<dbReference type="InterPro" id="IPR021373">
    <property type="entry name" value="DUF2993"/>
</dbReference>